<accession>A0A7L8A9W3</accession>
<dbReference type="Gene3D" id="1.10.3290.10">
    <property type="entry name" value="Fido-like domain"/>
    <property type="match status" value="1"/>
</dbReference>
<dbReference type="InterPro" id="IPR003812">
    <property type="entry name" value="Fido"/>
</dbReference>
<dbReference type="PANTHER" id="PTHR39560:SF1">
    <property type="entry name" value="PROTEIN ADENYLYLTRANSFERASE FIC-RELATED"/>
    <property type="match status" value="1"/>
</dbReference>
<evidence type="ECO:0000256" key="6">
    <source>
        <dbReference type="ARBA" id="ARBA00047939"/>
    </source>
</evidence>
<evidence type="ECO:0000256" key="3">
    <source>
        <dbReference type="ARBA" id="ARBA00022741"/>
    </source>
</evidence>
<gene>
    <name evidence="9" type="ORF">IC627_17680</name>
</gene>
<dbReference type="PROSITE" id="PS51459">
    <property type="entry name" value="FIDO"/>
    <property type="match status" value="1"/>
</dbReference>
<dbReference type="InterPro" id="IPR036597">
    <property type="entry name" value="Fido-like_dom_sf"/>
</dbReference>
<evidence type="ECO:0000256" key="4">
    <source>
        <dbReference type="ARBA" id="ARBA00022840"/>
    </source>
</evidence>
<feature type="domain" description="Fido" evidence="8">
    <location>
        <begin position="42"/>
        <end position="175"/>
    </location>
</feature>
<organism evidence="9 10">
    <name type="scientific">Photobacterium damsela subsp. piscicida</name>
    <name type="common">Pasteurella piscicida</name>
    <dbReference type="NCBI Taxonomy" id="38294"/>
    <lineage>
        <taxon>Bacteria</taxon>
        <taxon>Pseudomonadati</taxon>
        <taxon>Pseudomonadota</taxon>
        <taxon>Gammaproteobacteria</taxon>
        <taxon>Vibrionales</taxon>
        <taxon>Vibrionaceae</taxon>
        <taxon>Photobacterium</taxon>
    </lineage>
</organism>
<reference evidence="9 10" key="1">
    <citation type="submission" date="2020-09" db="EMBL/GenBank/DDBJ databases">
        <title>Complete, closed and curated genome sequences of Photobacterium damselae subsp. piscicida isolates from Australia indicate localised evolution and additional plasmid-borne pathogenicity mechanisms.</title>
        <authorList>
            <person name="Baseggio L."/>
            <person name="Silayeva O."/>
            <person name="Buller N."/>
            <person name="Landos M."/>
            <person name="Engelstaedter J."/>
            <person name="Barnes A.C."/>
        </authorList>
    </citation>
    <scope>NUCLEOTIDE SEQUENCE [LARGE SCALE GENOMIC DNA]</scope>
    <source>
        <strain evidence="9 10">AS-16-0540-1</strain>
    </source>
</reference>
<sequence length="175" mass="20205">MLPLINQLESAPNINDEAILEAAERDLTTLAAMYIEFQLPPYDFTYLCTIHRILFSDLFEWAGELRTIDISKGNTRFCNVGRIEKEANNLFSMLEKDKYLVGLPYDKFLTKLAEYYCDINVLHPFREGNGRAQRLLFEHIAINCGYNINFSGITPEQWVAANIHGYYCNYTPMKG</sequence>
<dbReference type="Pfam" id="PF02661">
    <property type="entry name" value="Fic"/>
    <property type="match status" value="1"/>
</dbReference>
<dbReference type="GO" id="GO:0070733">
    <property type="term" value="F:AMPylase activity"/>
    <property type="evidence" value="ECO:0007669"/>
    <property type="project" value="UniProtKB-EC"/>
</dbReference>
<dbReference type="EC" id="2.7.7.108" evidence="5"/>
<keyword evidence="2" id="KW-0548">Nucleotidyltransferase</keyword>
<evidence type="ECO:0000259" key="8">
    <source>
        <dbReference type="PROSITE" id="PS51459"/>
    </source>
</evidence>
<keyword evidence="1" id="KW-0808">Transferase</keyword>
<evidence type="ECO:0000256" key="7">
    <source>
        <dbReference type="ARBA" id="ARBA00048696"/>
    </source>
</evidence>
<evidence type="ECO:0000256" key="5">
    <source>
        <dbReference type="ARBA" id="ARBA00034531"/>
    </source>
</evidence>
<evidence type="ECO:0000313" key="10">
    <source>
        <dbReference type="Proteomes" id="UP000516656"/>
    </source>
</evidence>
<proteinExistence type="predicted"/>
<dbReference type="SUPFAM" id="SSF140931">
    <property type="entry name" value="Fic-like"/>
    <property type="match status" value="1"/>
</dbReference>
<dbReference type="GO" id="GO:0051302">
    <property type="term" value="P:regulation of cell division"/>
    <property type="evidence" value="ECO:0007669"/>
    <property type="project" value="TreeGrafter"/>
</dbReference>
<comment type="catalytic activity">
    <reaction evidence="7">
        <text>L-tyrosyl-[protein] + ATP = O-(5'-adenylyl)-L-tyrosyl-[protein] + diphosphate</text>
        <dbReference type="Rhea" id="RHEA:54288"/>
        <dbReference type="Rhea" id="RHEA-COMP:10136"/>
        <dbReference type="Rhea" id="RHEA-COMP:13846"/>
        <dbReference type="ChEBI" id="CHEBI:30616"/>
        <dbReference type="ChEBI" id="CHEBI:33019"/>
        <dbReference type="ChEBI" id="CHEBI:46858"/>
        <dbReference type="ChEBI" id="CHEBI:83624"/>
        <dbReference type="EC" id="2.7.7.108"/>
    </reaction>
</comment>
<comment type="catalytic activity">
    <reaction evidence="6">
        <text>L-threonyl-[protein] + ATP = 3-O-(5'-adenylyl)-L-threonyl-[protein] + diphosphate</text>
        <dbReference type="Rhea" id="RHEA:54292"/>
        <dbReference type="Rhea" id="RHEA-COMP:11060"/>
        <dbReference type="Rhea" id="RHEA-COMP:13847"/>
        <dbReference type="ChEBI" id="CHEBI:30013"/>
        <dbReference type="ChEBI" id="CHEBI:30616"/>
        <dbReference type="ChEBI" id="CHEBI:33019"/>
        <dbReference type="ChEBI" id="CHEBI:138113"/>
        <dbReference type="EC" id="2.7.7.108"/>
    </reaction>
</comment>
<keyword evidence="3" id="KW-0547">Nucleotide-binding</keyword>
<evidence type="ECO:0000256" key="2">
    <source>
        <dbReference type="ARBA" id="ARBA00022695"/>
    </source>
</evidence>
<protein>
    <recommendedName>
        <fullName evidence="5">protein adenylyltransferase</fullName>
        <ecNumber evidence="5">2.7.7.108</ecNumber>
    </recommendedName>
</protein>
<keyword evidence="4" id="KW-0067">ATP-binding</keyword>
<dbReference type="Proteomes" id="UP000516656">
    <property type="component" value="Chromosome 2"/>
</dbReference>
<dbReference type="AlphaFoldDB" id="A0A7L8A9W3"/>
<dbReference type="GO" id="GO:0005524">
    <property type="term" value="F:ATP binding"/>
    <property type="evidence" value="ECO:0007669"/>
    <property type="project" value="UniProtKB-KW"/>
</dbReference>
<dbReference type="EMBL" id="CP061855">
    <property type="protein sequence ID" value="QOD58823.1"/>
    <property type="molecule type" value="Genomic_DNA"/>
</dbReference>
<name>A0A7L8A9W3_PHODP</name>
<dbReference type="PANTHER" id="PTHR39560">
    <property type="entry name" value="PROTEIN ADENYLYLTRANSFERASE FIC-RELATED"/>
    <property type="match status" value="1"/>
</dbReference>
<evidence type="ECO:0000313" key="9">
    <source>
        <dbReference type="EMBL" id="QOD58823.1"/>
    </source>
</evidence>
<evidence type="ECO:0000256" key="1">
    <source>
        <dbReference type="ARBA" id="ARBA00022679"/>
    </source>
</evidence>